<dbReference type="PANTHER" id="PTHR33325:SF10">
    <property type="entry name" value="CCHC-TYPE DOMAIN-CONTAINING PROTEIN"/>
    <property type="match status" value="1"/>
</dbReference>
<reference evidence="2 3" key="1">
    <citation type="journal article" date="2023" name="G3 (Bethesda)">
        <title>A chromosome-length genome assembly and annotation of blackberry (Rubus argutus, cv. 'Hillquist').</title>
        <authorList>
            <person name="Bruna T."/>
            <person name="Aryal R."/>
            <person name="Dudchenko O."/>
            <person name="Sargent D.J."/>
            <person name="Mead D."/>
            <person name="Buti M."/>
            <person name="Cavallini A."/>
            <person name="Hytonen T."/>
            <person name="Andres J."/>
            <person name="Pham M."/>
            <person name="Weisz D."/>
            <person name="Mascagni F."/>
            <person name="Usai G."/>
            <person name="Natali L."/>
            <person name="Bassil N."/>
            <person name="Fernandez G.E."/>
            <person name="Lomsadze A."/>
            <person name="Armour M."/>
            <person name="Olukolu B."/>
            <person name="Poorten T."/>
            <person name="Britton C."/>
            <person name="Davik J."/>
            <person name="Ashrafi H."/>
            <person name="Aiden E.L."/>
            <person name="Borodovsky M."/>
            <person name="Worthington M."/>
        </authorList>
    </citation>
    <scope>NUCLEOTIDE SEQUENCE [LARGE SCALE GENOMIC DNA]</scope>
    <source>
        <strain evidence="2">PI 553951</strain>
    </source>
</reference>
<feature type="region of interest" description="Disordered" evidence="1">
    <location>
        <begin position="209"/>
        <end position="291"/>
    </location>
</feature>
<evidence type="ECO:0000313" key="2">
    <source>
        <dbReference type="EMBL" id="KAK9924496.1"/>
    </source>
</evidence>
<feature type="compositionally biased region" description="Gly residues" evidence="1">
    <location>
        <begin position="255"/>
        <end position="264"/>
    </location>
</feature>
<comment type="caution">
    <text evidence="2">The sequence shown here is derived from an EMBL/GenBank/DDBJ whole genome shotgun (WGS) entry which is preliminary data.</text>
</comment>
<evidence type="ECO:0000313" key="3">
    <source>
        <dbReference type="Proteomes" id="UP001457282"/>
    </source>
</evidence>
<dbReference type="EMBL" id="JBEDUW010000006">
    <property type="protein sequence ID" value="KAK9924496.1"/>
    <property type="molecule type" value="Genomic_DNA"/>
</dbReference>
<keyword evidence="3" id="KW-1185">Reference proteome</keyword>
<name>A0AAW1WIB9_RUBAR</name>
<evidence type="ECO:0008006" key="4">
    <source>
        <dbReference type="Google" id="ProtNLM"/>
    </source>
</evidence>
<sequence length="387" mass="44027">MPETQKLEFDILDSNGTEYHRWVTDVETTFIGKEILSTIRAPDENTKAPSTSAKAQALMFLRRHMAPSLRWEYMQVKDPYELWTALHGRFGNIQDTLLPDLKVKWNDIRFLDFKTVAEFNSEMLRLRAMLQFCKVTLTEANLIEKTLSTFPASALILSKQYRMEYNAKRITTFNQLINLLQVAEKHDTIMMNNNSRPVGTKKVPEANYGKSAKIGRNPNAKGNANGRPGPYNRPNKEGNRNNVATNRGNFAPRGRGNGGRGFGRGSHANAGQEGRGNKVYNRTQNNPPRAQVARHNNEADGAHELCFRCGSYDHWFRQCKASNKLAANYKAFRESREQKAYYGEDTEDENDVNLTIADFKVDQSKEETMEVPTSIKIAIALFSKFIM</sequence>
<dbReference type="Proteomes" id="UP001457282">
    <property type="component" value="Unassembled WGS sequence"/>
</dbReference>
<accession>A0AAW1WIB9</accession>
<dbReference type="PANTHER" id="PTHR33325">
    <property type="entry name" value="ZINC FINGER, CCHC-TYPE-RELATED"/>
    <property type="match status" value="1"/>
</dbReference>
<evidence type="ECO:0000256" key="1">
    <source>
        <dbReference type="SAM" id="MobiDB-lite"/>
    </source>
</evidence>
<gene>
    <name evidence="2" type="ORF">M0R45_032862</name>
</gene>
<dbReference type="AlphaFoldDB" id="A0AAW1WIB9"/>
<organism evidence="2 3">
    <name type="scientific">Rubus argutus</name>
    <name type="common">Southern blackberry</name>
    <dbReference type="NCBI Taxonomy" id="59490"/>
    <lineage>
        <taxon>Eukaryota</taxon>
        <taxon>Viridiplantae</taxon>
        <taxon>Streptophyta</taxon>
        <taxon>Embryophyta</taxon>
        <taxon>Tracheophyta</taxon>
        <taxon>Spermatophyta</taxon>
        <taxon>Magnoliopsida</taxon>
        <taxon>eudicotyledons</taxon>
        <taxon>Gunneridae</taxon>
        <taxon>Pentapetalae</taxon>
        <taxon>rosids</taxon>
        <taxon>fabids</taxon>
        <taxon>Rosales</taxon>
        <taxon>Rosaceae</taxon>
        <taxon>Rosoideae</taxon>
        <taxon>Rosoideae incertae sedis</taxon>
        <taxon>Rubus</taxon>
    </lineage>
</organism>
<proteinExistence type="predicted"/>
<protein>
    <recommendedName>
        <fullName evidence="4">Transcription factor interactor and regulator CCHC(Zn) family</fullName>
    </recommendedName>
</protein>